<evidence type="ECO:0000313" key="3">
    <source>
        <dbReference type="Proteomes" id="UP000277580"/>
    </source>
</evidence>
<dbReference type="AlphaFoldDB" id="A0A3N4KUL4"/>
<evidence type="ECO:0000313" key="2">
    <source>
        <dbReference type="EMBL" id="RPB14274.1"/>
    </source>
</evidence>
<keyword evidence="3" id="KW-1185">Reference proteome</keyword>
<dbReference type="InParanoid" id="A0A3N4KUL4"/>
<name>A0A3N4KUL4_9PEZI</name>
<dbReference type="OrthoDB" id="2342176at2759"/>
<dbReference type="PANTHER" id="PTHR36182:SF1">
    <property type="entry name" value="PROTEIN, PUTATIVE (AFU_ORTHOLOGUE AFUA_6G10930)-RELATED"/>
    <property type="match status" value="1"/>
</dbReference>
<gene>
    <name evidence="2" type="ORF">P167DRAFT_583844</name>
</gene>
<dbReference type="PANTHER" id="PTHR36182">
    <property type="entry name" value="PROTEIN, PUTATIVE (AFU_ORTHOLOGUE AFUA_6G10930)-RELATED"/>
    <property type="match status" value="1"/>
</dbReference>
<protein>
    <recommendedName>
        <fullName evidence="4">Lytic polysaccharide monooxygenase</fullName>
    </recommendedName>
</protein>
<evidence type="ECO:0008006" key="4">
    <source>
        <dbReference type="Google" id="ProtNLM"/>
    </source>
</evidence>
<evidence type="ECO:0000256" key="1">
    <source>
        <dbReference type="SAM" id="SignalP"/>
    </source>
</evidence>
<sequence length="228" mass="24177">MNYLGLLFLFPFLTTAHVLMSSPPSLGYAKNQYVTSPDYDLNFPIKGAQFPCKEYHKDFARGAGRSVATWPAGSMQSFRTEGAAVHGGGSCQVSLSYDGGGTFRVIKSWIGTSPNPHPAFPVPRSCPAENTPFNFAIPPSAPSGAALFAWTWFNKIGNREMYMNCAVVTITGGGSGFASMVDNPRIFVAQIGTNACTVKEGVPVDFPNPGAVVVRGERGSPPNGTGCV</sequence>
<reference evidence="2 3" key="1">
    <citation type="journal article" date="2018" name="Nat. Ecol. Evol.">
        <title>Pezizomycetes genomes reveal the molecular basis of ectomycorrhizal truffle lifestyle.</title>
        <authorList>
            <person name="Murat C."/>
            <person name="Payen T."/>
            <person name="Noel B."/>
            <person name="Kuo A."/>
            <person name="Morin E."/>
            <person name="Chen J."/>
            <person name="Kohler A."/>
            <person name="Krizsan K."/>
            <person name="Balestrini R."/>
            <person name="Da Silva C."/>
            <person name="Montanini B."/>
            <person name="Hainaut M."/>
            <person name="Levati E."/>
            <person name="Barry K.W."/>
            <person name="Belfiori B."/>
            <person name="Cichocki N."/>
            <person name="Clum A."/>
            <person name="Dockter R.B."/>
            <person name="Fauchery L."/>
            <person name="Guy J."/>
            <person name="Iotti M."/>
            <person name="Le Tacon F."/>
            <person name="Lindquist E.A."/>
            <person name="Lipzen A."/>
            <person name="Malagnac F."/>
            <person name="Mello A."/>
            <person name="Molinier V."/>
            <person name="Miyauchi S."/>
            <person name="Poulain J."/>
            <person name="Riccioni C."/>
            <person name="Rubini A."/>
            <person name="Sitrit Y."/>
            <person name="Splivallo R."/>
            <person name="Traeger S."/>
            <person name="Wang M."/>
            <person name="Zifcakova L."/>
            <person name="Wipf D."/>
            <person name="Zambonelli A."/>
            <person name="Paolocci F."/>
            <person name="Nowrousian M."/>
            <person name="Ottonello S."/>
            <person name="Baldrian P."/>
            <person name="Spatafora J.W."/>
            <person name="Henrissat B."/>
            <person name="Nagy L.G."/>
            <person name="Aury J.M."/>
            <person name="Wincker P."/>
            <person name="Grigoriev I.V."/>
            <person name="Bonfante P."/>
            <person name="Martin F.M."/>
        </authorList>
    </citation>
    <scope>NUCLEOTIDE SEQUENCE [LARGE SCALE GENOMIC DNA]</scope>
    <source>
        <strain evidence="2 3">CCBAS932</strain>
    </source>
</reference>
<dbReference type="STRING" id="1392247.A0A3N4KUL4"/>
<organism evidence="2 3">
    <name type="scientific">Morchella conica CCBAS932</name>
    <dbReference type="NCBI Taxonomy" id="1392247"/>
    <lineage>
        <taxon>Eukaryota</taxon>
        <taxon>Fungi</taxon>
        <taxon>Dikarya</taxon>
        <taxon>Ascomycota</taxon>
        <taxon>Pezizomycotina</taxon>
        <taxon>Pezizomycetes</taxon>
        <taxon>Pezizales</taxon>
        <taxon>Morchellaceae</taxon>
        <taxon>Morchella</taxon>
    </lineage>
</organism>
<feature type="chain" id="PRO_5018147745" description="Lytic polysaccharide monooxygenase" evidence="1">
    <location>
        <begin position="17"/>
        <end position="228"/>
    </location>
</feature>
<accession>A0A3N4KUL4</accession>
<keyword evidence="1" id="KW-0732">Signal</keyword>
<dbReference type="Proteomes" id="UP000277580">
    <property type="component" value="Unassembled WGS sequence"/>
</dbReference>
<proteinExistence type="predicted"/>
<dbReference type="EMBL" id="ML119118">
    <property type="protein sequence ID" value="RPB14274.1"/>
    <property type="molecule type" value="Genomic_DNA"/>
</dbReference>
<dbReference type="Gene3D" id="2.70.50.70">
    <property type="match status" value="1"/>
</dbReference>
<feature type="signal peptide" evidence="1">
    <location>
        <begin position="1"/>
        <end position="16"/>
    </location>
</feature>